<feature type="domain" description="DUF569" evidence="3">
    <location>
        <begin position="414"/>
        <end position="489"/>
    </location>
</feature>
<evidence type="ECO:0000259" key="3">
    <source>
        <dbReference type="Pfam" id="PF22932"/>
    </source>
</evidence>
<dbReference type="Gene3D" id="2.80.10.50">
    <property type="match status" value="2"/>
</dbReference>
<evidence type="ECO:0000256" key="1">
    <source>
        <dbReference type="SAM" id="MobiDB-lite"/>
    </source>
</evidence>
<organism evidence="4">
    <name type="scientific">Brassica napus</name>
    <name type="common">Rape</name>
    <dbReference type="NCBI Taxonomy" id="3708"/>
    <lineage>
        <taxon>Eukaryota</taxon>
        <taxon>Viridiplantae</taxon>
        <taxon>Streptophyta</taxon>
        <taxon>Embryophyta</taxon>
        <taxon>Tracheophyta</taxon>
        <taxon>Spermatophyta</taxon>
        <taxon>Magnoliopsida</taxon>
        <taxon>eudicotyledons</taxon>
        <taxon>Gunneridae</taxon>
        <taxon>Pentapetalae</taxon>
        <taxon>rosids</taxon>
        <taxon>malvids</taxon>
        <taxon>Brassicales</taxon>
        <taxon>Brassicaceae</taxon>
        <taxon>Brassiceae</taxon>
        <taxon>Brassica</taxon>
    </lineage>
</organism>
<gene>
    <name evidence="4" type="ORF">DARMORV10_A07P13590.1</name>
</gene>
<accession>A0A816YLB7</accession>
<dbReference type="SUPFAM" id="SSF50405">
    <property type="entry name" value="Actin-crosslinking proteins"/>
    <property type="match status" value="2"/>
</dbReference>
<dbReference type="InterPro" id="IPR008999">
    <property type="entry name" value="Actin-crosslinking"/>
</dbReference>
<dbReference type="CDD" id="cd23340">
    <property type="entry name" value="beta-trefoil_FSCN_ACP-like"/>
    <property type="match status" value="2"/>
</dbReference>
<dbReference type="InterPro" id="IPR007679">
    <property type="entry name" value="DUF569"/>
</dbReference>
<feature type="domain" description="DUF569" evidence="2">
    <location>
        <begin position="1"/>
        <end position="131"/>
    </location>
</feature>
<feature type="region of interest" description="Disordered" evidence="1">
    <location>
        <begin position="323"/>
        <end position="344"/>
    </location>
</feature>
<name>A0A816YLB7_BRANA</name>
<feature type="domain" description="DUF569" evidence="2">
    <location>
        <begin position="212"/>
        <end position="352"/>
    </location>
</feature>
<proteinExistence type="predicted"/>
<dbReference type="InterPro" id="IPR054726">
    <property type="entry name" value="Ubiq_DUF569-assoc"/>
</dbReference>
<dbReference type="Pfam" id="PF04601">
    <property type="entry name" value="DUF569"/>
    <property type="match status" value="2"/>
</dbReference>
<dbReference type="EMBL" id="HG994361">
    <property type="protein sequence ID" value="CAF2161552.1"/>
    <property type="molecule type" value="Genomic_DNA"/>
</dbReference>
<dbReference type="Proteomes" id="UP001295469">
    <property type="component" value="Chromosome A07"/>
</dbReference>
<sequence length="496" mass="56499">MELFTNGNTVKLRSHLDKFLVAESDQKHIRQSRKGGYTRLSVWTVETVVGKPNLIRLKSCHGTYLTANSKPLLLGMAVEKVTQTQSSNNPMDMQTHWEPEGNGVSVKLKSWCGKWMRANGGSPPWRNSVTYYIYDFMLIGFGEIRRGTVTDDLKETLKKSGPACVKKNQWQKPIAIHRENSLKRACHVSSMTMFKQKEKTWSFKENETVSAMDIFQKAKAIRIRSSHNKFLAAADDEETVFQKKKGSTKNAQWTVEPVRDSDHVIRLKSCYGKYLTALNERFLLGAKGKRVIQLMPIQLDSSVEWEPVREGSKIMLRTRNGKYLRANSGPPPLRKSVTHNKRHSATQESISWEVDIVEILKNPLFTEEEMEFTPPPHRKPSKSPLSVSHSMTPPFLSDMHDTYYVESPLQPDGRTIYYRIADERHVEDKSTGGYIFSFKGTTVVELTQMLREETCLEDVVVCTRSPLNGKLLPLRLQLPPNNETLHVVLVPSSGSF</sequence>
<evidence type="ECO:0000313" key="4">
    <source>
        <dbReference type="EMBL" id="CAF2161552.1"/>
    </source>
</evidence>
<protein>
    <submittedName>
        <fullName evidence="4">(rape) hypothetical protein</fullName>
    </submittedName>
</protein>
<dbReference type="PANTHER" id="PTHR31205:SF40">
    <property type="entry name" value="ACTIN CROSS-LINKING PROTEIN"/>
    <property type="match status" value="1"/>
</dbReference>
<evidence type="ECO:0000259" key="2">
    <source>
        <dbReference type="Pfam" id="PF04601"/>
    </source>
</evidence>
<dbReference type="PANTHER" id="PTHR31205">
    <property type="entry name" value="ACTIN CROSS-LINKING PROTEIN (DUF569)"/>
    <property type="match status" value="1"/>
</dbReference>
<dbReference type="Pfam" id="PF22932">
    <property type="entry name" value="Ubiq_DUF_assoc"/>
    <property type="match status" value="1"/>
</dbReference>
<reference evidence="4" key="1">
    <citation type="submission" date="2021-01" db="EMBL/GenBank/DDBJ databases">
        <authorList>
            <consortium name="Genoscope - CEA"/>
            <person name="William W."/>
        </authorList>
    </citation>
    <scope>NUCLEOTIDE SEQUENCE</scope>
</reference>
<dbReference type="FunFam" id="2.80.10.50:FF:000067">
    <property type="entry name" value="BnaC05g19630D protein"/>
    <property type="match status" value="2"/>
</dbReference>
<dbReference type="AlphaFoldDB" id="A0A816YLB7"/>